<feature type="region of interest" description="Disordered" evidence="1">
    <location>
        <begin position="102"/>
        <end position="169"/>
    </location>
</feature>
<evidence type="ECO:0000313" key="2">
    <source>
        <dbReference type="EMBL" id="TFK53199.1"/>
    </source>
</evidence>
<protein>
    <submittedName>
        <fullName evidence="2">Uncharacterized protein</fullName>
    </submittedName>
</protein>
<reference evidence="2 3" key="1">
    <citation type="journal article" date="2019" name="Nat. Ecol. Evol.">
        <title>Megaphylogeny resolves global patterns of mushroom evolution.</title>
        <authorList>
            <person name="Varga T."/>
            <person name="Krizsan K."/>
            <person name="Foldi C."/>
            <person name="Dima B."/>
            <person name="Sanchez-Garcia M."/>
            <person name="Sanchez-Ramirez S."/>
            <person name="Szollosi G.J."/>
            <person name="Szarkandi J.G."/>
            <person name="Papp V."/>
            <person name="Albert L."/>
            <person name="Andreopoulos W."/>
            <person name="Angelini C."/>
            <person name="Antonin V."/>
            <person name="Barry K.W."/>
            <person name="Bougher N.L."/>
            <person name="Buchanan P."/>
            <person name="Buyck B."/>
            <person name="Bense V."/>
            <person name="Catcheside P."/>
            <person name="Chovatia M."/>
            <person name="Cooper J."/>
            <person name="Damon W."/>
            <person name="Desjardin D."/>
            <person name="Finy P."/>
            <person name="Geml J."/>
            <person name="Haridas S."/>
            <person name="Hughes K."/>
            <person name="Justo A."/>
            <person name="Karasinski D."/>
            <person name="Kautmanova I."/>
            <person name="Kiss B."/>
            <person name="Kocsube S."/>
            <person name="Kotiranta H."/>
            <person name="LaButti K.M."/>
            <person name="Lechner B.E."/>
            <person name="Liimatainen K."/>
            <person name="Lipzen A."/>
            <person name="Lukacs Z."/>
            <person name="Mihaltcheva S."/>
            <person name="Morgado L.N."/>
            <person name="Niskanen T."/>
            <person name="Noordeloos M.E."/>
            <person name="Ohm R.A."/>
            <person name="Ortiz-Santana B."/>
            <person name="Ovrebo C."/>
            <person name="Racz N."/>
            <person name="Riley R."/>
            <person name="Savchenko A."/>
            <person name="Shiryaev A."/>
            <person name="Soop K."/>
            <person name="Spirin V."/>
            <person name="Szebenyi C."/>
            <person name="Tomsovsky M."/>
            <person name="Tulloss R.E."/>
            <person name="Uehling J."/>
            <person name="Grigoriev I.V."/>
            <person name="Vagvolgyi C."/>
            <person name="Papp T."/>
            <person name="Martin F.M."/>
            <person name="Miettinen O."/>
            <person name="Hibbett D.S."/>
            <person name="Nagy L.G."/>
        </authorList>
    </citation>
    <scope>NUCLEOTIDE SEQUENCE [LARGE SCALE GENOMIC DNA]</scope>
    <source>
        <strain evidence="2 3">OMC1185</strain>
    </source>
</reference>
<feature type="compositionally biased region" description="Basic and acidic residues" evidence="1">
    <location>
        <begin position="118"/>
        <end position="143"/>
    </location>
</feature>
<dbReference type="EMBL" id="ML213508">
    <property type="protein sequence ID" value="TFK53199.1"/>
    <property type="molecule type" value="Genomic_DNA"/>
</dbReference>
<proteinExistence type="predicted"/>
<accession>A0A5C3N5W7</accession>
<dbReference type="AlphaFoldDB" id="A0A5C3N5W7"/>
<evidence type="ECO:0000313" key="3">
    <source>
        <dbReference type="Proteomes" id="UP000305948"/>
    </source>
</evidence>
<name>A0A5C3N5W7_9AGAM</name>
<evidence type="ECO:0000256" key="1">
    <source>
        <dbReference type="SAM" id="MobiDB-lite"/>
    </source>
</evidence>
<dbReference type="Proteomes" id="UP000305948">
    <property type="component" value="Unassembled WGS sequence"/>
</dbReference>
<keyword evidence="3" id="KW-1185">Reference proteome</keyword>
<gene>
    <name evidence="2" type="ORF">OE88DRAFT_1354846</name>
</gene>
<organism evidence="2 3">
    <name type="scientific">Heliocybe sulcata</name>
    <dbReference type="NCBI Taxonomy" id="5364"/>
    <lineage>
        <taxon>Eukaryota</taxon>
        <taxon>Fungi</taxon>
        <taxon>Dikarya</taxon>
        <taxon>Basidiomycota</taxon>
        <taxon>Agaricomycotina</taxon>
        <taxon>Agaricomycetes</taxon>
        <taxon>Gloeophyllales</taxon>
        <taxon>Gloeophyllaceae</taxon>
        <taxon>Heliocybe</taxon>
    </lineage>
</organism>
<sequence length="169" mass="19057">MISQEARLASDEERVAAVEGKLRGYEVEDAVGNRILDALKEELTMMQRGWEEIRQGVLDLRSELCKPADQSSLATFWQEFIQVRDRVLPYVMRAEEEELAARKSAADTEKVAGSLQTREADGEQGTHRVDSDERGALETHAGGEQRNVGPMQILNDPSTESARIWRAWE</sequence>